<evidence type="ECO:0000256" key="1">
    <source>
        <dbReference type="SAM" id="MobiDB-lite"/>
    </source>
</evidence>
<dbReference type="SMART" id="SM00506">
    <property type="entry name" value="A1pp"/>
    <property type="match status" value="1"/>
</dbReference>
<keyword evidence="4" id="KW-1185">Reference proteome</keyword>
<feature type="compositionally biased region" description="Basic and acidic residues" evidence="1">
    <location>
        <begin position="123"/>
        <end position="149"/>
    </location>
</feature>
<dbReference type="GO" id="GO:0005654">
    <property type="term" value="C:nucleoplasm"/>
    <property type="evidence" value="ECO:0007669"/>
    <property type="project" value="TreeGrafter"/>
</dbReference>
<feature type="compositionally biased region" description="Polar residues" evidence="1">
    <location>
        <begin position="72"/>
        <end position="84"/>
    </location>
</feature>
<feature type="region of interest" description="Disordered" evidence="1">
    <location>
        <begin position="408"/>
        <end position="437"/>
    </location>
</feature>
<feature type="compositionally biased region" description="Polar residues" evidence="1">
    <location>
        <begin position="477"/>
        <end position="490"/>
    </location>
</feature>
<feature type="compositionally biased region" description="Basic and acidic residues" evidence="1">
    <location>
        <begin position="458"/>
        <end position="476"/>
    </location>
</feature>
<dbReference type="GO" id="GO:0140291">
    <property type="term" value="P:peptidyl-glutamate ADP-deribosylation"/>
    <property type="evidence" value="ECO:0007669"/>
    <property type="project" value="TreeGrafter"/>
</dbReference>
<dbReference type="GO" id="GO:0140293">
    <property type="term" value="F:ADP-ribosylglutamate hydrolase activity"/>
    <property type="evidence" value="ECO:0007669"/>
    <property type="project" value="TreeGrafter"/>
</dbReference>
<feature type="compositionally biased region" description="Low complexity" evidence="1">
    <location>
        <begin position="150"/>
        <end position="159"/>
    </location>
</feature>
<dbReference type="CDD" id="cd02908">
    <property type="entry name" value="Macro_OAADPr_deacetylase"/>
    <property type="match status" value="1"/>
</dbReference>
<gene>
    <name evidence="3" type="ORF">LOD99_7085</name>
</gene>
<dbReference type="GO" id="GO:0042278">
    <property type="term" value="P:purine nucleoside metabolic process"/>
    <property type="evidence" value="ECO:0007669"/>
    <property type="project" value="TreeGrafter"/>
</dbReference>
<feature type="domain" description="Macro" evidence="2">
    <location>
        <begin position="224"/>
        <end position="402"/>
    </location>
</feature>
<dbReference type="SUPFAM" id="SSF52949">
    <property type="entry name" value="Macro domain-like"/>
    <property type="match status" value="1"/>
</dbReference>
<dbReference type="Gene3D" id="3.40.220.10">
    <property type="entry name" value="Leucine Aminopeptidase, subunit E, domain 1"/>
    <property type="match status" value="1"/>
</dbReference>
<reference evidence="3 4" key="1">
    <citation type="journal article" date="2023" name="BMC Biol.">
        <title>The compact genome of the sponge Oopsacas minuta (Hexactinellida) is lacking key metazoan core genes.</title>
        <authorList>
            <person name="Santini S."/>
            <person name="Schenkelaars Q."/>
            <person name="Jourda C."/>
            <person name="Duchesne M."/>
            <person name="Belahbib H."/>
            <person name="Rocher C."/>
            <person name="Selva M."/>
            <person name="Riesgo A."/>
            <person name="Vervoort M."/>
            <person name="Leys S.P."/>
            <person name="Kodjabachian L."/>
            <person name="Le Bivic A."/>
            <person name="Borchiellini C."/>
            <person name="Claverie J.M."/>
            <person name="Renard E."/>
        </authorList>
    </citation>
    <scope>NUCLEOTIDE SEQUENCE [LARGE SCALE GENOMIC DNA]</scope>
    <source>
        <strain evidence="3">SPO-2</strain>
    </source>
</reference>
<feature type="compositionally biased region" description="Basic and acidic residues" evidence="1">
    <location>
        <begin position="559"/>
        <end position="573"/>
    </location>
</feature>
<feature type="region of interest" description="Disordered" evidence="1">
    <location>
        <begin position="458"/>
        <end position="593"/>
    </location>
</feature>
<name>A0AAV7JIU3_9METZ</name>
<feature type="compositionally biased region" description="Basic and acidic residues" evidence="1">
    <location>
        <begin position="496"/>
        <end position="526"/>
    </location>
</feature>
<feature type="compositionally biased region" description="Basic and acidic residues" evidence="1">
    <location>
        <begin position="55"/>
        <end position="71"/>
    </location>
</feature>
<dbReference type="PROSITE" id="PS51154">
    <property type="entry name" value="MACRO"/>
    <property type="match status" value="1"/>
</dbReference>
<dbReference type="InterPro" id="IPR002589">
    <property type="entry name" value="Macro_dom"/>
</dbReference>
<evidence type="ECO:0000313" key="4">
    <source>
        <dbReference type="Proteomes" id="UP001165289"/>
    </source>
</evidence>
<dbReference type="Pfam" id="PF01661">
    <property type="entry name" value="Macro"/>
    <property type="match status" value="1"/>
</dbReference>
<dbReference type="InterPro" id="IPR043472">
    <property type="entry name" value="Macro_dom-like"/>
</dbReference>
<protein>
    <submittedName>
        <fullName evidence="3">O-acetyl-ADP-ribose deacetylase MACROD2</fullName>
    </submittedName>
</protein>
<dbReference type="Proteomes" id="UP001165289">
    <property type="component" value="Unassembled WGS sequence"/>
</dbReference>
<sequence>MLSLRALRTTLKLTTVCKSSSLTSRLSTHLYNYNSPSILHSQAIRMASSSSPIDSTHESREDKADTNKTDESTTNTDSATTNIEKQTDKDTTSREDRESTPILETTDEARTDSAKSQQLETGEESKNVDMESSNEKEPEKNTPTDEVKQNPKSNKSSSKVVEKPWYLLRSATAPTENREFFENMSIADKRKYYSCGSHYLQLKDIETWPEFQIAKNCKSNSELNNPKTADPAINNKVSIWRGDITKLEIDAIVNAANKSLLGGGGVDGAIHNAAGRSLYNECYALNGCDTGKAKISGGHRLPAKYIIHTVGPIGERRMELESCYKECLHLVKVHNIKSIAFCCVSTGIYGYPNFNAAFTALKIVRKWFEENEYAKTQMQRVIFCVFLKVDYDIYSELSCLFFPTPPPPITSTDTQDRVDKESTPPVSEPKSLLPHASTGVPILTSAVTAPAGIITKQLDKDKAENEGISKADKPETLQETTAGDASSQLEPNAKLPKLEDKEIQSKTKTETEETEKGADKMEEKPAATEGGSTGELEPSAKQPKLEGEEVQSKMQTKVGEIEKGADKMEEKNELVISPDSNQDGNKEKRDSKL</sequence>
<dbReference type="PANTHER" id="PTHR11106">
    <property type="entry name" value="GANGLIOSIDE INDUCED DIFFERENTIATION ASSOCIATED PROTEIN 2-RELATED"/>
    <property type="match status" value="1"/>
</dbReference>
<dbReference type="GO" id="GO:0006974">
    <property type="term" value="P:DNA damage response"/>
    <property type="evidence" value="ECO:0007669"/>
    <property type="project" value="TreeGrafter"/>
</dbReference>
<dbReference type="EMBL" id="JAKMXF010000325">
    <property type="protein sequence ID" value="KAI6648823.1"/>
    <property type="molecule type" value="Genomic_DNA"/>
</dbReference>
<feature type="compositionally biased region" description="Basic and acidic residues" evidence="1">
    <location>
        <begin position="584"/>
        <end position="593"/>
    </location>
</feature>
<evidence type="ECO:0000259" key="2">
    <source>
        <dbReference type="PROSITE" id="PS51154"/>
    </source>
</evidence>
<organism evidence="3 4">
    <name type="scientific">Oopsacas minuta</name>
    <dbReference type="NCBI Taxonomy" id="111878"/>
    <lineage>
        <taxon>Eukaryota</taxon>
        <taxon>Metazoa</taxon>
        <taxon>Porifera</taxon>
        <taxon>Hexactinellida</taxon>
        <taxon>Hexasterophora</taxon>
        <taxon>Lyssacinosida</taxon>
        <taxon>Leucopsacidae</taxon>
        <taxon>Oopsacas</taxon>
    </lineage>
</organism>
<accession>A0AAV7JIU3</accession>
<evidence type="ECO:0000313" key="3">
    <source>
        <dbReference type="EMBL" id="KAI6648823.1"/>
    </source>
</evidence>
<dbReference type="AlphaFoldDB" id="A0AAV7JIU3"/>
<feature type="compositionally biased region" description="Basic and acidic residues" evidence="1">
    <location>
        <begin position="85"/>
        <end position="99"/>
    </location>
</feature>
<feature type="region of interest" description="Disordered" evidence="1">
    <location>
        <begin position="46"/>
        <end position="160"/>
    </location>
</feature>
<dbReference type="PANTHER" id="PTHR11106:SF27">
    <property type="entry name" value="MACRO DOMAIN-CONTAINING PROTEIN"/>
    <property type="match status" value="1"/>
</dbReference>
<proteinExistence type="predicted"/>
<comment type="caution">
    <text evidence="3">The sequence shown here is derived from an EMBL/GenBank/DDBJ whole genome shotgun (WGS) entry which is preliminary data.</text>
</comment>